<keyword evidence="11 17" id="KW-0862">Zinc</keyword>
<comment type="function">
    <text evidence="16">RNA-dependent helicase required for nonsense-mediated decay (NMD) of aberrant mRNAs containing premature stop codons and modulates the expression level of normal mRNAs. Also capable of unwinding double-stranded DNA and translocating on single-stranded DNA.</text>
</comment>
<dbReference type="CDD" id="cd21407">
    <property type="entry name" value="1B_UPF1-like"/>
    <property type="match status" value="1"/>
</dbReference>
<dbReference type="SUPFAM" id="SSF52540">
    <property type="entry name" value="P-loop containing nucleoside triphosphate hydrolases"/>
    <property type="match status" value="1"/>
</dbReference>
<dbReference type="InterPro" id="IPR027417">
    <property type="entry name" value="P-loop_NTPase"/>
</dbReference>
<gene>
    <name evidence="19" type="primary">NAM7</name>
    <name evidence="19" type="ORF">MNAN1_000749</name>
</gene>
<dbReference type="SUPFAM" id="SSF56801">
    <property type="entry name" value="Acetyl-CoA synthetase-like"/>
    <property type="match status" value="1"/>
</dbReference>
<keyword evidence="5" id="KW-0436">Ligase</keyword>
<dbReference type="InterPro" id="IPR045851">
    <property type="entry name" value="AMP-bd_C_sf"/>
</dbReference>
<keyword evidence="12" id="KW-0067">ATP-binding</keyword>
<keyword evidence="13" id="KW-0866">Nonsense-mediated mRNA decay</keyword>
<dbReference type="GO" id="GO:0005524">
    <property type="term" value="F:ATP binding"/>
    <property type="evidence" value="ECO:0007669"/>
    <property type="project" value="UniProtKB-KW"/>
</dbReference>
<dbReference type="GO" id="GO:0016405">
    <property type="term" value="F:CoA-ligase activity"/>
    <property type="evidence" value="ECO:0007669"/>
    <property type="project" value="TreeGrafter"/>
</dbReference>
<evidence type="ECO:0000256" key="3">
    <source>
        <dbReference type="ARBA" id="ARBA00007913"/>
    </source>
</evidence>
<sequence>MLHPHSPLGDTVPECYTCGSKNPFMLGFLPAQGSTVVMILCRNPCNYAANTKEVAWDASQWSPLIENRSFLSWFARIPSSETQSRAKPITSAQISKLEDLWRENERATLADVENPTKEQELPKTLVRYDTADQYFNILRSLLSVEEQYDKKLKESLIQHDVAVRWEPGKGRSMVLWLRLPQLESGEIRLGIGDELCVSYAGALASPWKATLRVLQFSPTSSMEVACEVPPYPPPPVDCTTNFTVEFVWVGVTYTRMKKALSKFLNTRDCMTPYLRKKLLGFPTGTNQVQFQEPKRYAAPGLPDLNHSQVAAIKSVLSKSLSLIQGPPGTGKTVTSATIVYHLANMSAGKVLVCAPSNVAVDQLTEKIHRTGLKVVRLVSRMRETIASPVHSLALHEQVALLPPSPEMSRLLQLKSKIGELGPEENRRYRNLVFQMERKILAAADVICTTCSSSGDRRLDNFEFSTVLIDEATQAVEPEILLPIVRGCKKLVLVGDHQQLGPVVMSNRVALAGMNLSLFERLILLGNQPRRLEVQYRMHPCLSEFPSNMFYDGMLQNGVTAQERLRRQDPIPWPIVSMPMMFYQNLGQEEVSGSGTSYLNRTEASSAEKIITLILKAGVSPDQIGVVTPYEGQRNFIINYMQMFGSLNKDLYRNVEVASVDAFQGREKDYIIVSCVRSNDRAGIGFLSDPRRLNVALTRARYGLIVIGNAKVLCKNPLWYHLLVHFKDRFALVEGALSNLQPCMIQFGRPPVERSRATPMQRMASQQTNTMDSLAMDPIHAPFRTLGAPNALLREDMWSSLSLDAKSLSYTQSDRLTKKMAGDDDLDSLDGFKSQASLEDDLEDATNESLLPTWDSTRRDVQIMSGEIAHFLRNVLELKSGARIGILSPNSTLYCPLVLGILRAGCVCVTLNPIYSPEELEHPIVDSDLQLIFTHPAIVPNVRKAWSMAKRPFQLPNGMNAIWLMDEGDWVIERSTGEKDFRSLLTGDELPVVPVTPDEDLAFIVYSSGTSGKPKGVMLTHKNMIYGTDTFALLSEGEFGPYHTAIGILPFFHIFGLNFFNLTAFITGTRIVVLPRFEIETFCAAIQRFRCSMTIVVPPILLVLARHPVVDKYDLSTLKVGLSGAAPLGPELCEEVQRRLPHLIISQGYGLSETAPVALRANREQHRHNLGTAGQVAPHIQIRLVNHDGVDVAYDQGTEGNPGEIWIRGPGVMKGYLNNEAATKECMTSDGWFKSGDVAIIKNDMFFIVDRMKELIKYKGFQVSPAELEDMLLSHPKIQDCAVIGVYVKEEATEVPRAYVVLRPNLQSQSRKELDLLREELLAWFNSQVANHKKLRGGIEFIAEVPKSASGKILRRILRDKAHGKA</sequence>
<dbReference type="Proteomes" id="UP001213623">
    <property type="component" value="Chromosome 1"/>
</dbReference>
<dbReference type="Gene3D" id="2.40.30.230">
    <property type="match status" value="1"/>
</dbReference>
<dbReference type="CDD" id="cd21400">
    <property type="entry name" value="ZBD_UPF1-like"/>
    <property type="match status" value="1"/>
</dbReference>
<evidence type="ECO:0000256" key="16">
    <source>
        <dbReference type="ARBA" id="ARBA00055561"/>
    </source>
</evidence>
<evidence type="ECO:0000256" key="14">
    <source>
        <dbReference type="ARBA" id="ARBA00048432"/>
    </source>
</evidence>
<keyword evidence="20" id="KW-1185">Reference proteome</keyword>
<dbReference type="InterPro" id="IPR018999">
    <property type="entry name" value="UPF1_CH/ZBD"/>
</dbReference>
<dbReference type="GO" id="GO:0000184">
    <property type="term" value="P:nuclear-transcribed mRNA catabolic process, nonsense-mediated decay"/>
    <property type="evidence" value="ECO:0007669"/>
    <property type="project" value="UniProtKB-KW"/>
</dbReference>
<feature type="domain" description="Upf1" evidence="18">
    <location>
        <begin position="1"/>
        <end position="104"/>
    </location>
</feature>
<evidence type="ECO:0000256" key="1">
    <source>
        <dbReference type="ARBA" id="ARBA00004496"/>
    </source>
</evidence>
<dbReference type="GO" id="GO:0016787">
    <property type="term" value="F:hydrolase activity"/>
    <property type="evidence" value="ECO:0007669"/>
    <property type="project" value="UniProtKB-KW"/>
</dbReference>
<dbReference type="InterPro" id="IPR042099">
    <property type="entry name" value="ANL_N_sf"/>
</dbReference>
<dbReference type="Gene3D" id="3.40.50.300">
    <property type="entry name" value="P-loop containing nucleotide triphosphate hydrolases"/>
    <property type="match status" value="2"/>
</dbReference>
<comment type="caution">
    <text evidence="17">Lacks conserved residue(s) required for the propagation of feature annotation.</text>
</comment>
<evidence type="ECO:0000256" key="4">
    <source>
        <dbReference type="ARBA" id="ARBA00022490"/>
    </source>
</evidence>
<dbReference type="InterPro" id="IPR041679">
    <property type="entry name" value="DNA2/NAM7-like_C"/>
</dbReference>
<dbReference type="PANTHER" id="PTHR24096">
    <property type="entry name" value="LONG-CHAIN-FATTY-ACID--COA LIGASE"/>
    <property type="match status" value="1"/>
</dbReference>
<dbReference type="Gene3D" id="6.10.140.1240">
    <property type="match status" value="1"/>
</dbReference>
<dbReference type="GO" id="GO:0003678">
    <property type="term" value="F:DNA helicase activity"/>
    <property type="evidence" value="ECO:0007669"/>
    <property type="project" value="UniProtKB-EC"/>
</dbReference>
<dbReference type="InterPro" id="IPR025110">
    <property type="entry name" value="AMP-bd_C"/>
</dbReference>
<keyword evidence="7" id="KW-0547">Nucleotide-binding</keyword>
<dbReference type="SMART" id="SM00382">
    <property type="entry name" value="AAA"/>
    <property type="match status" value="1"/>
</dbReference>
<keyword evidence="8 17" id="KW-0863">Zinc-finger</keyword>
<dbReference type="InterPro" id="IPR040812">
    <property type="entry name" value="UPF1_1B_dom"/>
</dbReference>
<organism evidence="19 20">
    <name type="scientific">Malassezia nana</name>
    <dbReference type="NCBI Taxonomy" id="180528"/>
    <lineage>
        <taxon>Eukaryota</taxon>
        <taxon>Fungi</taxon>
        <taxon>Dikarya</taxon>
        <taxon>Basidiomycota</taxon>
        <taxon>Ustilaginomycotina</taxon>
        <taxon>Malasseziomycetes</taxon>
        <taxon>Malasseziales</taxon>
        <taxon>Malasseziaceae</taxon>
        <taxon>Malassezia</taxon>
    </lineage>
</organism>
<evidence type="ECO:0000256" key="8">
    <source>
        <dbReference type="ARBA" id="ARBA00022771"/>
    </source>
</evidence>
<dbReference type="Pfam" id="PF18141">
    <property type="entry name" value="UPF1_1B_dom"/>
    <property type="match status" value="1"/>
</dbReference>
<dbReference type="InterPro" id="IPR003593">
    <property type="entry name" value="AAA+_ATPase"/>
</dbReference>
<comment type="catalytic activity">
    <reaction evidence="14">
        <text>ATP + H2O = ADP + phosphate + H(+)</text>
        <dbReference type="Rhea" id="RHEA:13065"/>
        <dbReference type="ChEBI" id="CHEBI:15377"/>
        <dbReference type="ChEBI" id="CHEBI:15378"/>
        <dbReference type="ChEBI" id="CHEBI:30616"/>
        <dbReference type="ChEBI" id="CHEBI:43474"/>
        <dbReference type="ChEBI" id="CHEBI:456216"/>
        <dbReference type="EC" id="3.6.4.12"/>
    </reaction>
    <physiologicalReaction direction="left-to-right" evidence="14">
        <dbReference type="Rhea" id="RHEA:13066"/>
    </physiologicalReaction>
</comment>
<evidence type="ECO:0000256" key="10">
    <source>
        <dbReference type="ARBA" id="ARBA00022806"/>
    </source>
</evidence>
<evidence type="ECO:0000259" key="18">
    <source>
        <dbReference type="PROSITE" id="PS51997"/>
    </source>
</evidence>
<dbReference type="Pfam" id="PF13086">
    <property type="entry name" value="AAA_11"/>
    <property type="match status" value="2"/>
</dbReference>
<dbReference type="Gene3D" id="3.40.50.12780">
    <property type="entry name" value="N-terminal domain of ligase-like"/>
    <property type="match status" value="1"/>
</dbReference>
<dbReference type="CDD" id="cd18808">
    <property type="entry name" value="SF1_C_Upf1"/>
    <property type="match status" value="1"/>
</dbReference>
<evidence type="ECO:0000313" key="20">
    <source>
        <dbReference type="Proteomes" id="UP001213623"/>
    </source>
</evidence>
<dbReference type="CDD" id="cd18039">
    <property type="entry name" value="DEXXQc_UPF1"/>
    <property type="match status" value="1"/>
</dbReference>
<evidence type="ECO:0000313" key="19">
    <source>
        <dbReference type="EMBL" id="WFD25783.1"/>
    </source>
</evidence>
<dbReference type="Pfam" id="PF13193">
    <property type="entry name" value="AMP-binding_C"/>
    <property type="match status" value="1"/>
</dbReference>
<keyword evidence="4" id="KW-0963">Cytoplasm</keyword>
<evidence type="ECO:0000256" key="7">
    <source>
        <dbReference type="ARBA" id="ARBA00022741"/>
    </source>
</evidence>
<keyword evidence="6 17" id="KW-0479">Metal-binding</keyword>
<dbReference type="InterPro" id="IPR020845">
    <property type="entry name" value="AMP-binding_CS"/>
</dbReference>
<keyword evidence="9" id="KW-0378">Hydrolase</keyword>
<dbReference type="Pfam" id="PF09416">
    <property type="entry name" value="UPF1_Zn_bind"/>
    <property type="match status" value="1"/>
</dbReference>
<dbReference type="InterPro" id="IPR047187">
    <property type="entry name" value="SF1_C_Upf1"/>
</dbReference>
<keyword evidence="10 19" id="KW-0347">Helicase</keyword>
<protein>
    <submittedName>
        <fullName evidence="19">ATP-dependent RNA helicase</fullName>
    </submittedName>
</protein>
<reference evidence="19" key="1">
    <citation type="submission" date="2023-03" db="EMBL/GenBank/DDBJ databases">
        <title>Mating type loci evolution in Malassezia.</title>
        <authorList>
            <person name="Coelho M.A."/>
        </authorList>
    </citation>
    <scope>NUCLEOTIDE SEQUENCE</scope>
    <source>
        <strain evidence="19">CBS 9557</strain>
    </source>
</reference>
<feature type="region of interest" description="C4" evidence="17">
    <location>
        <begin position="15"/>
        <end position="45"/>
    </location>
</feature>
<dbReference type="CDD" id="cd05911">
    <property type="entry name" value="Firefly_Luc_like"/>
    <property type="match status" value="1"/>
</dbReference>
<dbReference type="GO" id="GO:0003724">
    <property type="term" value="F:RNA helicase activity"/>
    <property type="evidence" value="ECO:0007669"/>
    <property type="project" value="UniProtKB-EC"/>
</dbReference>
<dbReference type="Pfam" id="PF00501">
    <property type="entry name" value="AMP-binding"/>
    <property type="match status" value="1"/>
</dbReference>
<dbReference type="PROSITE" id="PS51997">
    <property type="entry name" value="UPF1_CH_RICH"/>
    <property type="match status" value="1"/>
</dbReference>
<proteinExistence type="inferred from homology"/>
<dbReference type="PANTHER" id="PTHR24096:SF149">
    <property type="entry name" value="AMP-BINDING DOMAIN-CONTAINING PROTEIN-RELATED"/>
    <property type="match status" value="1"/>
</dbReference>
<comment type="similarity">
    <text evidence="2">Belongs to the ATP-dependent AMP-binding enzyme family.</text>
</comment>
<dbReference type="EMBL" id="CP119892">
    <property type="protein sequence ID" value="WFD25783.1"/>
    <property type="molecule type" value="Genomic_DNA"/>
</dbReference>
<dbReference type="GO" id="GO:0003723">
    <property type="term" value="F:RNA binding"/>
    <property type="evidence" value="ECO:0007669"/>
    <property type="project" value="InterPro"/>
</dbReference>
<dbReference type="Gene3D" id="3.30.300.30">
    <property type="match status" value="1"/>
</dbReference>
<evidence type="ECO:0000256" key="13">
    <source>
        <dbReference type="ARBA" id="ARBA00023161"/>
    </source>
</evidence>
<evidence type="ECO:0000256" key="6">
    <source>
        <dbReference type="ARBA" id="ARBA00022723"/>
    </source>
</evidence>
<accession>A0AAF0EHW0</accession>
<evidence type="ECO:0000256" key="15">
    <source>
        <dbReference type="ARBA" id="ARBA00049390"/>
    </source>
</evidence>
<dbReference type="PROSITE" id="PS00455">
    <property type="entry name" value="AMP_BINDING"/>
    <property type="match status" value="1"/>
</dbReference>
<evidence type="ECO:0000256" key="12">
    <source>
        <dbReference type="ARBA" id="ARBA00022840"/>
    </source>
</evidence>
<comment type="catalytic activity">
    <reaction evidence="15">
        <text>ATP + H2O = ADP + phosphate + H(+)</text>
        <dbReference type="Rhea" id="RHEA:13065"/>
        <dbReference type="ChEBI" id="CHEBI:15377"/>
        <dbReference type="ChEBI" id="CHEBI:15378"/>
        <dbReference type="ChEBI" id="CHEBI:30616"/>
        <dbReference type="ChEBI" id="CHEBI:43474"/>
        <dbReference type="ChEBI" id="CHEBI:456216"/>
        <dbReference type="EC" id="3.6.4.13"/>
    </reaction>
    <physiologicalReaction direction="left-to-right" evidence="15">
        <dbReference type="Rhea" id="RHEA:13066"/>
    </physiologicalReaction>
</comment>
<dbReference type="FunFam" id="3.40.50.300:FF:000097">
    <property type="entry name" value="Regulator of nonsense transcripts 1"/>
    <property type="match status" value="1"/>
</dbReference>
<dbReference type="InterPro" id="IPR000873">
    <property type="entry name" value="AMP-dep_synth/lig_dom"/>
</dbReference>
<dbReference type="Pfam" id="PF13087">
    <property type="entry name" value="AAA_12"/>
    <property type="match status" value="1"/>
</dbReference>
<dbReference type="InterPro" id="IPR041677">
    <property type="entry name" value="DNA2/NAM7_AAA_11"/>
</dbReference>
<dbReference type="GO" id="GO:0005737">
    <property type="term" value="C:cytoplasm"/>
    <property type="evidence" value="ECO:0007669"/>
    <property type="project" value="UniProtKB-SubCell"/>
</dbReference>
<comment type="subcellular location">
    <subcellularLocation>
        <location evidence="1">Cytoplasm</location>
    </subcellularLocation>
</comment>
<evidence type="ECO:0000256" key="11">
    <source>
        <dbReference type="ARBA" id="ARBA00022833"/>
    </source>
</evidence>
<evidence type="ECO:0000256" key="17">
    <source>
        <dbReference type="PROSITE-ProRule" id="PRU01341"/>
    </source>
</evidence>
<comment type="similarity">
    <text evidence="3">Belongs to the DNA2/NAM7 helicase family.</text>
</comment>
<name>A0AAF0EHW0_9BASI</name>
<dbReference type="GO" id="GO:0008270">
    <property type="term" value="F:zinc ion binding"/>
    <property type="evidence" value="ECO:0007669"/>
    <property type="project" value="UniProtKB-UniRule"/>
</dbReference>
<evidence type="ECO:0000256" key="2">
    <source>
        <dbReference type="ARBA" id="ARBA00006432"/>
    </source>
</evidence>
<evidence type="ECO:0000256" key="5">
    <source>
        <dbReference type="ARBA" id="ARBA00022598"/>
    </source>
</evidence>
<evidence type="ECO:0000256" key="9">
    <source>
        <dbReference type="ARBA" id="ARBA00022801"/>
    </source>
</evidence>